<dbReference type="InterPro" id="IPR029063">
    <property type="entry name" value="SAM-dependent_MTases_sf"/>
</dbReference>
<dbReference type="Pfam" id="PF05050">
    <property type="entry name" value="Methyltransf_21"/>
    <property type="match status" value="1"/>
</dbReference>
<keyword evidence="3" id="KW-1185">Reference proteome</keyword>
<name>A0A917CYQ8_9GAMM</name>
<protein>
    <recommendedName>
        <fullName evidence="1">Methyltransferase FkbM domain-containing protein</fullName>
    </recommendedName>
</protein>
<organism evidence="2 3">
    <name type="scientific">Marinicella pacifica</name>
    <dbReference type="NCBI Taxonomy" id="1171543"/>
    <lineage>
        <taxon>Bacteria</taxon>
        <taxon>Pseudomonadati</taxon>
        <taxon>Pseudomonadota</taxon>
        <taxon>Gammaproteobacteria</taxon>
        <taxon>Lysobacterales</taxon>
        <taxon>Marinicellaceae</taxon>
        <taxon>Marinicella</taxon>
    </lineage>
</organism>
<comment type="caution">
    <text evidence="2">The sequence shown here is derived from an EMBL/GenBank/DDBJ whole genome shotgun (WGS) entry which is preliminary data.</text>
</comment>
<sequence length="293" mass="33629">MLAPNGLFVINRLKNETFRNENLSVIRSLALSQYQGNQQAVCRVLGKYLMFVSTLDERLGVQLQMNGFWEMNITEFIARNVSDGMTVVDVGANYGYFSMLMAELTGSAGRVHALEANPFLSRLILKSSRVNGFDRKINIINQAISDHSGEELEFVYSDESPMNGLLAENVSEQARENHYPNTHKVMISSIDDLFKNEKSIDFMKVDIEGSEDKFWYGSQIIRKQNPKMIILMEFNRARYHNVEQFISQIYDEGYGVTQLSFRKSQYKQLSQKDMLQSDTSHHIMLAITKGKIY</sequence>
<accession>A0A917CYQ8</accession>
<dbReference type="InterPro" id="IPR052514">
    <property type="entry name" value="SAM-dependent_MTase"/>
</dbReference>
<dbReference type="InterPro" id="IPR006342">
    <property type="entry name" value="FkbM_mtfrase"/>
</dbReference>
<dbReference type="SUPFAM" id="SSF53335">
    <property type="entry name" value="S-adenosyl-L-methionine-dependent methyltransferases"/>
    <property type="match status" value="1"/>
</dbReference>
<reference evidence="2" key="1">
    <citation type="journal article" date="2014" name="Int. J. Syst. Evol. Microbiol.">
        <title>Complete genome sequence of Corynebacterium casei LMG S-19264T (=DSM 44701T), isolated from a smear-ripened cheese.</title>
        <authorList>
            <consortium name="US DOE Joint Genome Institute (JGI-PGF)"/>
            <person name="Walter F."/>
            <person name="Albersmeier A."/>
            <person name="Kalinowski J."/>
            <person name="Ruckert C."/>
        </authorList>
    </citation>
    <scope>NUCLEOTIDE SEQUENCE</scope>
    <source>
        <strain evidence="2">CGMCC 1.12181</strain>
    </source>
</reference>
<evidence type="ECO:0000259" key="1">
    <source>
        <dbReference type="Pfam" id="PF05050"/>
    </source>
</evidence>
<evidence type="ECO:0000313" key="2">
    <source>
        <dbReference type="EMBL" id="GGG02718.1"/>
    </source>
</evidence>
<evidence type="ECO:0000313" key="3">
    <source>
        <dbReference type="Proteomes" id="UP000605253"/>
    </source>
</evidence>
<dbReference type="RefSeq" id="WP_188366094.1">
    <property type="nucleotide sequence ID" value="NZ_BAABJF010000023.1"/>
</dbReference>
<dbReference type="Gene3D" id="3.40.50.150">
    <property type="entry name" value="Vaccinia Virus protein VP39"/>
    <property type="match status" value="1"/>
</dbReference>
<dbReference type="PANTHER" id="PTHR34203:SF15">
    <property type="entry name" value="SLL1173 PROTEIN"/>
    <property type="match status" value="1"/>
</dbReference>
<proteinExistence type="predicted"/>
<feature type="domain" description="Methyltransferase FkbM" evidence="1">
    <location>
        <begin position="89"/>
        <end position="246"/>
    </location>
</feature>
<reference evidence="2" key="2">
    <citation type="submission" date="2020-09" db="EMBL/GenBank/DDBJ databases">
        <authorList>
            <person name="Sun Q."/>
            <person name="Zhou Y."/>
        </authorList>
    </citation>
    <scope>NUCLEOTIDE SEQUENCE</scope>
    <source>
        <strain evidence="2">CGMCC 1.12181</strain>
    </source>
</reference>
<dbReference type="Proteomes" id="UP000605253">
    <property type="component" value="Unassembled WGS sequence"/>
</dbReference>
<dbReference type="PANTHER" id="PTHR34203">
    <property type="entry name" value="METHYLTRANSFERASE, FKBM FAMILY PROTEIN"/>
    <property type="match status" value="1"/>
</dbReference>
<dbReference type="AlphaFoldDB" id="A0A917CYQ8"/>
<dbReference type="NCBIfam" id="TIGR01444">
    <property type="entry name" value="fkbM_fam"/>
    <property type="match status" value="1"/>
</dbReference>
<gene>
    <name evidence="2" type="ORF">GCM10011365_24900</name>
</gene>
<dbReference type="EMBL" id="BMEO01000018">
    <property type="protein sequence ID" value="GGG02718.1"/>
    <property type="molecule type" value="Genomic_DNA"/>
</dbReference>